<name>A0A939IMK1_9ALTE</name>
<dbReference type="EMBL" id="JAFKCV010000004">
    <property type="protein sequence ID" value="MBN7825388.1"/>
    <property type="molecule type" value="Genomic_DNA"/>
</dbReference>
<accession>A0A939IMK1</accession>
<comment type="caution">
    <text evidence="3">The sequence shown here is derived from an EMBL/GenBank/DDBJ whole genome shotgun (WGS) entry which is preliminary data.</text>
</comment>
<feature type="chain" id="PRO_5036911528" evidence="1">
    <location>
        <begin position="21"/>
        <end position="282"/>
    </location>
</feature>
<dbReference type="GO" id="GO:0006637">
    <property type="term" value="P:acyl-CoA metabolic process"/>
    <property type="evidence" value="ECO:0007669"/>
    <property type="project" value="TreeGrafter"/>
</dbReference>
<dbReference type="GO" id="GO:0047617">
    <property type="term" value="F:fatty acyl-CoA hydrolase activity"/>
    <property type="evidence" value="ECO:0007669"/>
    <property type="project" value="TreeGrafter"/>
</dbReference>
<evidence type="ECO:0000313" key="3">
    <source>
        <dbReference type="EMBL" id="MBN7825388.1"/>
    </source>
</evidence>
<gene>
    <name evidence="3" type="ORF">J0A66_09165</name>
</gene>
<dbReference type="AlphaFoldDB" id="A0A939IMK1"/>
<reference evidence="3" key="1">
    <citation type="submission" date="2021-03" db="EMBL/GenBank/DDBJ databases">
        <title>novel species isolated from a fishpond in China.</title>
        <authorList>
            <person name="Lu H."/>
            <person name="Cai Z."/>
        </authorList>
    </citation>
    <scope>NUCLEOTIDE SEQUENCE</scope>
    <source>
        <strain evidence="3">JCM 30855</strain>
    </source>
</reference>
<dbReference type="PANTHER" id="PTHR10824:SF4">
    <property type="entry name" value="ACYL-COENZYME A THIOESTERASE 1-LIKE"/>
    <property type="match status" value="1"/>
</dbReference>
<keyword evidence="3" id="KW-0378">Hydrolase</keyword>
<evidence type="ECO:0000256" key="1">
    <source>
        <dbReference type="SAM" id="SignalP"/>
    </source>
</evidence>
<evidence type="ECO:0000259" key="2">
    <source>
        <dbReference type="Pfam" id="PF08840"/>
    </source>
</evidence>
<proteinExistence type="predicted"/>
<organism evidence="3 4">
    <name type="scientific">Bowmanella dokdonensis</name>
    <dbReference type="NCBI Taxonomy" id="751969"/>
    <lineage>
        <taxon>Bacteria</taxon>
        <taxon>Pseudomonadati</taxon>
        <taxon>Pseudomonadota</taxon>
        <taxon>Gammaproteobacteria</taxon>
        <taxon>Alteromonadales</taxon>
        <taxon>Alteromonadaceae</taxon>
        <taxon>Bowmanella</taxon>
    </lineage>
</organism>
<keyword evidence="4" id="KW-1185">Reference proteome</keyword>
<feature type="signal peptide" evidence="1">
    <location>
        <begin position="1"/>
        <end position="20"/>
    </location>
</feature>
<keyword evidence="1" id="KW-0732">Signal</keyword>
<dbReference type="GO" id="GO:0006631">
    <property type="term" value="P:fatty acid metabolic process"/>
    <property type="evidence" value="ECO:0007669"/>
    <property type="project" value="TreeGrafter"/>
</dbReference>
<feature type="domain" description="BAAT/Acyl-CoA thioester hydrolase C-terminal" evidence="2">
    <location>
        <begin position="92"/>
        <end position="272"/>
    </location>
</feature>
<dbReference type="PANTHER" id="PTHR10824">
    <property type="entry name" value="ACYL-COENZYME A THIOESTERASE-RELATED"/>
    <property type="match status" value="1"/>
</dbReference>
<dbReference type="Proteomes" id="UP000664654">
    <property type="component" value="Unassembled WGS sequence"/>
</dbReference>
<evidence type="ECO:0000313" key="4">
    <source>
        <dbReference type="Proteomes" id="UP000664654"/>
    </source>
</evidence>
<dbReference type="InterPro" id="IPR014940">
    <property type="entry name" value="BAAT_C"/>
</dbReference>
<protein>
    <submittedName>
        <fullName evidence="3">Dienelactone hydrolase</fullName>
    </submittedName>
</protein>
<sequence>MLIRTLCIICLLVLPLFALAESAGPVSVRDKGLVGHYYTPASQSGKQPVLVLGGSEGGIPDKLAKPVAEAGFPVLALAYFNAPGLPDELEKIPLEYFHRALDWLAAKHRGSRDGIILVGWSKGAELALLLASHDAGIQRVVAIAPSSVLWAGILKDWQKVPDSSWTLDGKPLSHVPFNPGGPVSSLRDLYDQSLANRKDGVQADIPVENIKGRVTLLTGTQDEIWPSSQMAEAVCQRMNATRQTTCRHLNYQDLDHLLDYRFLDPSTPVHAAFVGALEGRVN</sequence>
<dbReference type="Pfam" id="PF08840">
    <property type="entry name" value="BAAT_C"/>
    <property type="match status" value="1"/>
</dbReference>
<dbReference type="InterPro" id="IPR029058">
    <property type="entry name" value="AB_hydrolase_fold"/>
</dbReference>
<dbReference type="SUPFAM" id="SSF53474">
    <property type="entry name" value="alpha/beta-Hydrolases"/>
    <property type="match status" value="1"/>
</dbReference>
<dbReference type="RefSeq" id="WP_206573496.1">
    <property type="nucleotide sequence ID" value="NZ_JAFKCV010000004.1"/>
</dbReference>
<dbReference type="Gene3D" id="3.40.50.1820">
    <property type="entry name" value="alpha/beta hydrolase"/>
    <property type="match status" value="1"/>
</dbReference>